<organism evidence="2 3">
    <name type="scientific">Schaedlerella arabinosiphila</name>
    <dbReference type="NCBI Taxonomy" id="2044587"/>
    <lineage>
        <taxon>Bacteria</taxon>
        <taxon>Bacillati</taxon>
        <taxon>Bacillota</taxon>
        <taxon>Clostridia</taxon>
        <taxon>Lachnospirales</taxon>
        <taxon>Lachnospiraceae</taxon>
        <taxon>Schaedlerella</taxon>
    </lineage>
</organism>
<dbReference type="InterPro" id="IPR036388">
    <property type="entry name" value="WH-like_DNA-bd_sf"/>
</dbReference>
<evidence type="ECO:0000313" key="2">
    <source>
        <dbReference type="EMBL" id="RRK32791.1"/>
    </source>
</evidence>
<dbReference type="PANTHER" id="PTHR33169:SF13">
    <property type="entry name" value="PADR-FAMILY TRANSCRIPTIONAL REGULATOR"/>
    <property type="match status" value="1"/>
</dbReference>
<proteinExistence type="predicted"/>
<accession>A0A3R8JQ30</accession>
<dbReference type="PANTHER" id="PTHR33169">
    <property type="entry name" value="PADR-FAMILY TRANSCRIPTIONAL REGULATOR"/>
    <property type="match status" value="1"/>
</dbReference>
<comment type="caution">
    <text evidence="2">The sequence shown here is derived from an EMBL/GenBank/DDBJ whole genome shotgun (WGS) entry which is preliminary data.</text>
</comment>
<dbReference type="Pfam" id="PF03551">
    <property type="entry name" value="PadR"/>
    <property type="match status" value="1"/>
</dbReference>
<dbReference type="InterPro" id="IPR005149">
    <property type="entry name" value="Tscrpt_reg_PadR_N"/>
</dbReference>
<dbReference type="RefSeq" id="WP_125128220.1">
    <property type="nucleotide sequence ID" value="NZ_RHJS01000002.1"/>
</dbReference>
<reference evidence="2" key="1">
    <citation type="submission" date="2018-10" db="EMBL/GenBank/DDBJ databases">
        <title>Schaedlerella arabinophila gen. nov. sp. nov., isolated from the mouse intestinal tract and comparative analysis with the genome of the closely related altered Schaedler flora strain ASF502.</title>
        <authorList>
            <person name="Miyake S."/>
            <person name="Soh M."/>
            <person name="Seedorf H."/>
        </authorList>
    </citation>
    <scope>NUCLEOTIDE SEQUENCE [LARGE SCALE GENOMIC DNA]</scope>
    <source>
        <strain evidence="2">DSM 106076</strain>
    </source>
</reference>
<sequence>MAREAFQTLTEPMYYILLALTEECCGVDIMNKVEKMSRGRIRVGPGTLYAMLARFEKNQFIRLTAEDGRRKSYVITDTGIEMLTKEYARLRTMVEDGEPFMNAPSKEKEPE</sequence>
<dbReference type="InterPro" id="IPR052509">
    <property type="entry name" value="Metal_resp_DNA-bind_regulator"/>
</dbReference>
<name>A0A3R8JQ30_9FIRM</name>
<keyword evidence="3" id="KW-1185">Reference proteome</keyword>
<protein>
    <submittedName>
        <fullName evidence="2">PadR family transcriptional regulator</fullName>
    </submittedName>
</protein>
<dbReference type="EMBL" id="RHJS01000002">
    <property type="protein sequence ID" value="RRK32791.1"/>
    <property type="molecule type" value="Genomic_DNA"/>
</dbReference>
<dbReference type="Proteomes" id="UP000274920">
    <property type="component" value="Unassembled WGS sequence"/>
</dbReference>
<evidence type="ECO:0000259" key="1">
    <source>
        <dbReference type="Pfam" id="PF03551"/>
    </source>
</evidence>
<feature type="domain" description="Transcription regulator PadR N-terminal" evidence="1">
    <location>
        <begin position="18"/>
        <end position="84"/>
    </location>
</feature>
<gene>
    <name evidence="2" type="ORF">EBB54_16610</name>
</gene>
<dbReference type="InterPro" id="IPR036390">
    <property type="entry name" value="WH_DNA-bd_sf"/>
</dbReference>
<evidence type="ECO:0000313" key="3">
    <source>
        <dbReference type="Proteomes" id="UP000274920"/>
    </source>
</evidence>
<dbReference type="Gene3D" id="1.10.10.10">
    <property type="entry name" value="Winged helix-like DNA-binding domain superfamily/Winged helix DNA-binding domain"/>
    <property type="match status" value="1"/>
</dbReference>
<dbReference type="AlphaFoldDB" id="A0A3R8JQ30"/>
<dbReference type="SUPFAM" id="SSF46785">
    <property type="entry name" value="Winged helix' DNA-binding domain"/>
    <property type="match status" value="1"/>
</dbReference>